<name>A0ABW3YB15_9ACTN</name>
<feature type="transmembrane region" description="Helical" evidence="1">
    <location>
        <begin position="125"/>
        <end position="143"/>
    </location>
</feature>
<protein>
    <submittedName>
        <fullName evidence="2">Uncharacterized protein</fullName>
    </submittedName>
</protein>
<keyword evidence="3" id="KW-1185">Reference proteome</keyword>
<dbReference type="RefSeq" id="WP_377568117.1">
    <property type="nucleotide sequence ID" value="NZ_JBHTMP010000007.1"/>
</dbReference>
<evidence type="ECO:0000313" key="2">
    <source>
        <dbReference type="EMBL" id="MFD1320786.1"/>
    </source>
</evidence>
<keyword evidence="1" id="KW-1133">Transmembrane helix</keyword>
<sequence length="158" mass="16633">MSNQSIQPAEAASALAEIQARRDQVISESMIPNWYWAAIGVLMLGFMAAIETRQPWVVAVGSVGYGVGLTLVITRLTRRHRAQVSNRMLGVRGVLAITVMAVSLVGIGLATGFGLEALGTPRPATISGAVTAVAMTISGPLLMRYLRGVMTARPLGEG</sequence>
<feature type="transmembrane region" description="Helical" evidence="1">
    <location>
        <begin position="89"/>
        <end position="113"/>
    </location>
</feature>
<accession>A0ABW3YB15</accession>
<reference evidence="3" key="1">
    <citation type="journal article" date="2019" name="Int. J. Syst. Evol. Microbiol.">
        <title>The Global Catalogue of Microorganisms (GCM) 10K type strain sequencing project: providing services to taxonomists for standard genome sequencing and annotation.</title>
        <authorList>
            <consortium name="The Broad Institute Genomics Platform"/>
            <consortium name="The Broad Institute Genome Sequencing Center for Infectious Disease"/>
            <person name="Wu L."/>
            <person name="Ma J."/>
        </authorList>
    </citation>
    <scope>NUCLEOTIDE SEQUENCE [LARGE SCALE GENOMIC DNA]</scope>
    <source>
        <strain evidence="3">JCM 31037</strain>
    </source>
</reference>
<evidence type="ECO:0000256" key="1">
    <source>
        <dbReference type="SAM" id="Phobius"/>
    </source>
</evidence>
<dbReference type="Proteomes" id="UP001597260">
    <property type="component" value="Unassembled WGS sequence"/>
</dbReference>
<keyword evidence="1" id="KW-0472">Membrane</keyword>
<gene>
    <name evidence="2" type="ORF">ACFQ4H_06740</name>
</gene>
<organism evidence="2 3">
    <name type="scientific">Micromonospora sonneratiae</name>
    <dbReference type="NCBI Taxonomy" id="1184706"/>
    <lineage>
        <taxon>Bacteria</taxon>
        <taxon>Bacillati</taxon>
        <taxon>Actinomycetota</taxon>
        <taxon>Actinomycetes</taxon>
        <taxon>Micromonosporales</taxon>
        <taxon>Micromonosporaceae</taxon>
        <taxon>Micromonospora</taxon>
    </lineage>
</organism>
<evidence type="ECO:0000313" key="3">
    <source>
        <dbReference type="Proteomes" id="UP001597260"/>
    </source>
</evidence>
<feature type="transmembrane region" description="Helical" evidence="1">
    <location>
        <begin position="31"/>
        <end position="50"/>
    </location>
</feature>
<dbReference type="EMBL" id="JBHTMP010000007">
    <property type="protein sequence ID" value="MFD1320786.1"/>
    <property type="molecule type" value="Genomic_DNA"/>
</dbReference>
<feature type="transmembrane region" description="Helical" evidence="1">
    <location>
        <begin position="56"/>
        <end position="77"/>
    </location>
</feature>
<proteinExistence type="predicted"/>
<comment type="caution">
    <text evidence="2">The sequence shown here is derived from an EMBL/GenBank/DDBJ whole genome shotgun (WGS) entry which is preliminary data.</text>
</comment>
<keyword evidence="1" id="KW-0812">Transmembrane</keyword>